<proteinExistence type="predicted"/>
<reference evidence="1 2" key="1">
    <citation type="submission" date="2020-02" db="EMBL/GenBank/DDBJ databases">
        <title>Genomic Insights into the Phylogeny and Genetic Plasticity of the Human and Animal Enteric Pathogen Clostridium perfringens.</title>
        <authorList>
            <person name="Feng Y."/>
            <person name="Hu Y."/>
        </authorList>
    </citation>
    <scope>NUCLEOTIDE SEQUENCE [LARGE SCALE GENOMIC DNA]</scope>
    <source>
        <strain evidence="1 2">CP-40</strain>
    </source>
</reference>
<comment type="caution">
    <text evidence="1">The sequence shown here is derived from an EMBL/GenBank/DDBJ whole genome shotgun (WGS) entry which is preliminary data.</text>
</comment>
<organism evidence="1 2">
    <name type="scientific">Clostridium perfringens</name>
    <dbReference type="NCBI Taxonomy" id="1502"/>
    <lineage>
        <taxon>Bacteria</taxon>
        <taxon>Bacillati</taxon>
        <taxon>Bacillota</taxon>
        <taxon>Clostridia</taxon>
        <taxon>Eubacteriales</taxon>
        <taxon>Clostridiaceae</taxon>
        <taxon>Clostridium</taxon>
    </lineage>
</organism>
<dbReference type="AlphaFoldDB" id="A0AAP6WRS9"/>
<dbReference type="RefSeq" id="WP_164800953.1">
    <property type="nucleotide sequence ID" value="NZ_JAALLZ010000006.1"/>
</dbReference>
<dbReference type="Proteomes" id="UP000481454">
    <property type="component" value="Unassembled WGS sequence"/>
</dbReference>
<name>A0AAP6WRS9_CLOPF</name>
<sequence length="393" mass="45970">MDNFFKDYLNVSRAISLEDYNNNKDRLVISIVTNILITYVDEDYRDVINPIRMQQFLKFIKMYHLELFNLESFNLEKIIVNLDDNINKNSLIIPIEYIKAIVIAWNGYVDRINNGLIDMEFPNIFNIRKPYILTYTPAIGTKIKIPTNNVNSPVQLLYATYNRMDKWCVHKIKDDNISKMQLDENRNYLLIQLDKNSNNEMECKILKGVKDNNELIFTLPTYMGYYPSTQEGYDVAFCLFLNNVNNNLFKIDNCEILLKCLGIENDKNNSIIITSENLEYYSCFNSLIIDPSKIDYNNIEVKYPYPSNFENNTLRVFGNGYGCSKSNLLYSKIKMELEEGNSFIGNYSDVEKLLQYLGIKNRMPNTLQYHTTIQVKKNNGDYLVIPCSYNSFD</sequence>
<evidence type="ECO:0000313" key="2">
    <source>
        <dbReference type="Proteomes" id="UP000481454"/>
    </source>
</evidence>
<accession>A0AAP6WRS9</accession>
<dbReference type="EMBL" id="JAALLZ010000006">
    <property type="protein sequence ID" value="NGU31009.1"/>
    <property type="molecule type" value="Genomic_DNA"/>
</dbReference>
<protein>
    <submittedName>
        <fullName evidence="1">Uncharacterized protein</fullName>
    </submittedName>
</protein>
<gene>
    <name evidence="1" type="ORF">G6Z34_13035</name>
</gene>
<evidence type="ECO:0000313" key="1">
    <source>
        <dbReference type="EMBL" id="NGU31009.1"/>
    </source>
</evidence>